<dbReference type="Proteomes" id="UP001501777">
    <property type="component" value="Unassembled WGS sequence"/>
</dbReference>
<dbReference type="EMBL" id="BAAASG010000029">
    <property type="protein sequence ID" value="GAA2522297.1"/>
    <property type="molecule type" value="Genomic_DNA"/>
</dbReference>
<gene>
    <name evidence="2" type="ORF">GCM10010276_86440</name>
</gene>
<feature type="region of interest" description="Disordered" evidence="1">
    <location>
        <begin position="1"/>
        <end position="33"/>
    </location>
</feature>
<evidence type="ECO:0000313" key="3">
    <source>
        <dbReference type="Proteomes" id="UP001501777"/>
    </source>
</evidence>
<protein>
    <submittedName>
        <fullName evidence="2">Uncharacterized protein</fullName>
    </submittedName>
</protein>
<keyword evidence="3" id="KW-1185">Reference proteome</keyword>
<accession>A0ABN3NI73</accession>
<evidence type="ECO:0000256" key="1">
    <source>
        <dbReference type="SAM" id="MobiDB-lite"/>
    </source>
</evidence>
<name>A0ABN3NI73_STRLO</name>
<evidence type="ECO:0000313" key="2">
    <source>
        <dbReference type="EMBL" id="GAA2522297.1"/>
    </source>
</evidence>
<comment type="caution">
    <text evidence="2">The sequence shown here is derived from an EMBL/GenBank/DDBJ whole genome shotgun (WGS) entry which is preliminary data.</text>
</comment>
<sequence>MCTKSSYRIPNAYTDTGEAEHPPQAEPSAAKAAARTECASGADACDGIAYPLPRLPALASRRESASAG</sequence>
<proteinExistence type="predicted"/>
<organism evidence="2 3">
    <name type="scientific">Streptomyces longisporus</name>
    <dbReference type="NCBI Taxonomy" id="1948"/>
    <lineage>
        <taxon>Bacteria</taxon>
        <taxon>Bacillati</taxon>
        <taxon>Actinomycetota</taxon>
        <taxon>Actinomycetes</taxon>
        <taxon>Kitasatosporales</taxon>
        <taxon>Streptomycetaceae</taxon>
        <taxon>Streptomyces</taxon>
    </lineage>
</organism>
<reference evidence="2 3" key="1">
    <citation type="journal article" date="2019" name="Int. J. Syst. Evol. Microbiol.">
        <title>The Global Catalogue of Microorganisms (GCM) 10K type strain sequencing project: providing services to taxonomists for standard genome sequencing and annotation.</title>
        <authorList>
            <consortium name="The Broad Institute Genomics Platform"/>
            <consortium name="The Broad Institute Genome Sequencing Center for Infectious Disease"/>
            <person name="Wu L."/>
            <person name="Ma J."/>
        </authorList>
    </citation>
    <scope>NUCLEOTIDE SEQUENCE [LARGE SCALE GENOMIC DNA]</scope>
    <source>
        <strain evidence="2 3">JCM 4395</strain>
    </source>
</reference>